<feature type="transmembrane region" description="Helical" evidence="5">
    <location>
        <begin position="148"/>
        <end position="172"/>
    </location>
</feature>
<comment type="subcellular location">
    <subcellularLocation>
        <location evidence="1">Membrane</location>
        <topology evidence="1">Multi-pass membrane protein</topology>
    </subcellularLocation>
</comment>
<keyword evidence="3 5" id="KW-1133">Transmembrane helix</keyword>
<sequence>MDEVDFATQKINHKKETLQHTSDFKSDKSYLEESREYGTTTPSPPTIRTYPQRFWVLGVFSLMAWFQCFQWNTWGPINQSVMKGYDWGSDTVAMMGNWGTITFVLFVTPMCWLTTRYGLRYGVLTCSGLMAVGTALRCVTTNTTAFTILSHIAAICIGTAGTVVLAAPPMLAADWFPTKERTTATAIAMGANGLGGLGSYLEPLFVRSPGDNVTQDEIKGDIRNLMFIYAGFGALLFISIAIYFPSRPPIPPSISSTQEKLSFNESIRKLLSNKAMIWILISYSVGVGIPFVWGSVMNYSFNNLGINQNEAVWIGLLQTISGGIIGILMGRVTDLVYGYIRGSIIVIFLASAGFFYWFFLLTRGTIPMTVWQVYVIIGISLGLIQGVDVLLFELAVEAAYPCSEVIVGGFLSVGNNFIGLLFLTLFLFPFSGYNWVTYVLLGSSAISAIPLLFINDRYNRSKIDRSDIL</sequence>
<protein>
    <submittedName>
        <fullName evidence="6">Uncharacterized protein</fullName>
    </submittedName>
</protein>
<dbReference type="Proteomes" id="UP001497623">
    <property type="component" value="Unassembled WGS sequence"/>
</dbReference>
<evidence type="ECO:0000313" key="7">
    <source>
        <dbReference type="Proteomes" id="UP001497623"/>
    </source>
</evidence>
<reference evidence="6 7" key="1">
    <citation type="submission" date="2024-05" db="EMBL/GenBank/DDBJ databases">
        <authorList>
            <person name="Wallberg A."/>
        </authorList>
    </citation>
    <scope>NUCLEOTIDE SEQUENCE [LARGE SCALE GENOMIC DNA]</scope>
</reference>
<dbReference type="AlphaFoldDB" id="A0AAV2PS63"/>
<evidence type="ECO:0000256" key="4">
    <source>
        <dbReference type="ARBA" id="ARBA00023136"/>
    </source>
</evidence>
<dbReference type="GO" id="GO:0016020">
    <property type="term" value="C:membrane"/>
    <property type="evidence" value="ECO:0007669"/>
    <property type="project" value="UniProtKB-SubCell"/>
</dbReference>
<feature type="transmembrane region" description="Helical" evidence="5">
    <location>
        <begin position="92"/>
        <end position="112"/>
    </location>
</feature>
<feature type="transmembrane region" description="Helical" evidence="5">
    <location>
        <begin position="226"/>
        <end position="244"/>
    </location>
</feature>
<organism evidence="6 7">
    <name type="scientific">Meganyctiphanes norvegica</name>
    <name type="common">Northern krill</name>
    <name type="synonym">Thysanopoda norvegica</name>
    <dbReference type="NCBI Taxonomy" id="48144"/>
    <lineage>
        <taxon>Eukaryota</taxon>
        <taxon>Metazoa</taxon>
        <taxon>Ecdysozoa</taxon>
        <taxon>Arthropoda</taxon>
        <taxon>Crustacea</taxon>
        <taxon>Multicrustacea</taxon>
        <taxon>Malacostraca</taxon>
        <taxon>Eumalacostraca</taxon>
        <taxon>Eucarida</taxon>
        <taxon>Euphausiacea</taxon>
        <taxon>Euphausiidae</taxon>
        <taxon>Meganyctiphanes</taxon>
    </lineage>
</organism>
<proteinExistence type="predicted"/>
<dbReference type="Pfam" id="PF07690">
    <property type="entry name" value="MFS_1"/>
    <property type="match status" value="1"/>
</dbReference>
<feature type="transmembrane region" description="Helical" evidence="5">
    <location>
        <begin position="405"/>
        <end position="429"/>
    </location>
</feature>
<dbReference type="Gene3D" id="1.20.1250.20">
    <property type="entry name" value="MFS general substrate transporter like domains"/>
    <property type="match status" value="1"/>
</dbReference>
<dbReference type="GO" id="GO:0022857">
    <property type="term" value="F:transmembrane transporter activity"/>
    <property type="evidence" value="ECO:0007669"/>
    <property type="project" value="InterPro"/>
</dbReference>
<evidence type="ECO:0000256" key="2">
    <source>
        <dbReference type="ARBA" id="ARBA00022692"/>
    </source>
</evidence>
<feature type="transmembrane region" description="Helical" evidence="5">
    <location>
        <begin position="313"/>
        <end position="332"/>
    </location>
</feature>
<evidence type="ECO:0000256" key="5">
    <source>
        <dbReference type="SAM" id="Phobius"/>
    </source>
</evidence>
<dbReference type="SUPFAM" id="SSF103473">
    <property type="entry name" value="MFS general substrate transporter"/>
    <property type="match status" value="1"/>
</dbReference>
<evidence type="ECO:0000256" key="3">
    <source>
        <dbReference type="ARBA" id="ARBA00022989"/>
    </source>
</evidence>
<comment type="caution">
    <text evidence="6">The sequence shown here is derived from an EMBL/GenBank/DDBJ whole genome shotgun (WGS) entry which is preliminary data.</text>
</comment>
<name>A0AAV2PS63_MEGNR</name>
<feature type="transmembrane region" description="Helical" evidence="5">
    <location>
        <begin position="184"/>
        <end position="206"/>
    </location>
</feature>
<dbReference type="InterPro" id="IPR011701">
    <property type="entry name" value="MFS"/>
</dbReference>
<keyword evidence="7" id="KW-1185">Reference proteome</keyword>
<dbReference type="EMBL" id="CAXKWB010001443">
    <property type="protein sequence ID" value="CAL4064365.1"/>
    <property type="molecule type" value="Genomic_DNA"/>
</dbReference>
<feature type="transmembrane region" description="Helical" evidence="5">
    <location>
        <begin position="275"/>
        <end position="293"/>
    </location>
</feature>
<keyword evidence="2 5" id="KW-0812">Transmembrane</keyword>
<keyword evidence="4 5" id="KW-0472">Membrane</keyword>
<dbReference type="PANTHER" id="PTHR10924">
    <property type="entry name" value="MAJOR FACILITATOR SUPERFAMILY PROTEIN-RELATED"/>
    <property type="match status" value="1"/>
</dbReference>
<feature type="transmembrane region" description="Helical" evidence="5">
    <location>
        <begin position="371"/>
        <end position="393"/>
    </location>
</feature>
<dbReference type="InterPro" id="IPR036259">
    <property type="entry name" value="MFS_trans_sf"/>
</dbReference>
<dbReference type="PANTHER" id="PTHR10924:SF27">
    <property type="entry name" value="SOLUTE CARRIER FAMILY 49 MEMBER 4"/>
    <property type="match status" value="1"/>
</dbReference>
<accession>A0AAV2PS63</accession>
<feature type="transmembrane region" description="Helical" evidence="5">
    <location>
        <begin position="435"/>
        <end position="455"/>
    </location>
</feature>
<dbReference type="InterPro" id="IPR049680">
    <property type="entry name" value="FLVCR1-2_SLC49-like"/>
</dbReference>
<gene>
    <name evidence="6" type="ORF">MNOR_LOCUS4014</name>
</gene>
<feature type="transmembrane region" description="Helical" evidence="5">
    <location>
        <begin position="339"/>
        <end position="359"/>
    </location>
</feature>
<evidence type="ECO:0000313" key="6">
    <source>
        <dbReference type="EMBL" id="CAL4064365.1"/>
    </source>
</evidence>
<feature type="transmembrane region" description="Helical" evidence="5">
    <location>
        <begin position="54"/>
        <end position="72"/>
    </location>
</feature>
<evidence type="ECO:0000256" key="1">
    <source>
        <dbReference type="ARBA" id="ARBA00004141"/>
    </source>
</evidence>